<keyword evidence="3" id="KW-1185">Reference proteome</keyword>
<evidence type="ECO:0000313" key="3">
    <source>
        <dbReference type="Proteomes" id="UP000008062"/>
    </source>
</evidence>
<dbReference type="EMBL" id="CM001197">
    <property type="protein sequence ID" value="EGP89783.1"/>
    <property type="molecule type" value="Genomic_DNA"/>
</dbReference>
<accession>F9X226</accession>
<evidence type="ECO:0000313" key="2">
    <source>
        <dbReference type="EMBL" id="EGP89783.1"/>
    </source>
</evidence>
<dbReference type="GeneID" id="13395992"/>
<feature type="chain" id="PRO_5003391082" evidence="1">
    <location>
        <begin position="18"/>
        <end position="240"/>
    </location>
</feature>
<organism evidence="2 3">
    <name type="scientific">Zymoseptoria tritici (strain CBS 115943 / IPO323)</name>
    <name type="common">Speckled leaf blotch fungus</name>
    <name type="synonym">Septoria tritici</name>
    <dbReference type="NCBI Taxonomy" id="336722"/>
    <lineage>
        <taxon>Eukaryota</taxon>
        <taxon>Fungi</taxon>
        <taxon>Dikarya</taxon>
        <taxon>Ascomycota</taxon>
        <taxon>Pezizomycotina</taxon>
        <taxon>Dothideomycetes</taxon>
        <taxon>Dothideomycetidae</taxon>
        <taxon>Mycosphaerellales</taxon>
        <taxon>Mycosphaerellaceae</taxon>
        <taxon>Zymoseptoria</taxon>
    </lineage>
</organism>
<dbReference type="OrthoDB" id="160645at2759"/>
<dbReference type="AlphaFoldDB" id="F9X226"/>
<protein>
    <submittedName>
        <fullName evidence="2">Uncharacterized protein</fullName>
    </submittedName>
</protein>
<feature type="signal peptide" evidence="1">
    <location>
        <begin position="1"/>
        <end position="17"/>
    </location>
</feature>
<dbReference type="InParanoid" id="F9X226"/>
<name>F9X226_ZYMTI</name>
<dbReference type="HOGENOM" id="CLU_1157190_0_0_1"/>
<sequence length="240" mass="25516">MKLSTLAIGLLLPAVIAMPVADSKAAEPNVLGKAIQSHQAVPLRRQSLMVSVGTADMARSDLVVKDHVFECTFVLSPAFGLALPSFASPVTLREPHRISSSAHQWGVLRSLGVQIVRVWTSAQGWSQLWLASCLRWPLRAHVADMVVFKPIDDGDSSTATALYAVSTAGDAYVSVLCNFANCAASKLFIVNSQEGLDALSTKDSTYIVTGATVSDCTPVGLIYGSSQSSPSSWACLGHRR</sequence>
<reference evidence="2 3" key="1">
    <citation type="journal article" date="2011" name="PLoS Genet.">
        <title>Finished genome of the fungal wheat pathogen Mycosphaerella graminicola reveals dispensome structure, chromosome plasticity, and stealth pathogenesis.</title>
        <authorList>
            <person name="Goodwin S.B."/>
            <person name="Ben M'barek S."/>
            <person name="Dhillon B."/>
            <person name="Wittenberg A.H.J."/>
            <person name="Crane C.F."/>
            <person name="Hane J.K."/>
            <person name="Foster A.J."/>
            <person name="Van der Lee T.A.J."/>
            <person name="Grimwood J."/>
            <person name="Aerts A."/>
            <person name="Antoniw J."/>
            <person name="Bailey A."/>
            <person name="Bluhm B."/>
            <person name="Bowler J."/>
            <person name="Bristow J."/>
            <person name="van der Burgt A."/>
            <person name="Canto-Canche B."/>
            <person name="Churchill A.C.L."/>
            <person name="Conde-Ferraez L."/>
            <person name="Cools H.J."/>
            <person name="Coutinho P.M."/>
            <person name="Csukai M."/>
            <person name="Dehal P."/>
            <person name="De Wit P."/>
            <person name="Donzelli B."/>
            <person name="van de Geest H.C."/>
            <person name="van Ham R.C.H.J."/>
            <person name="Hammond-Kosack K.E."/>
            <person name="Henrissat B."/>
            <person name="Kilian A."/>
            <person name="Kobayashi A.K."/>
            <person name="Koopmann E."/>
            <person name="Kourmpetis Y."/>
            <person name="Kuzniar A."/>
            <person name="Lindquist E."/>
            <person name="Lombard V."/>
            <person name="Maliepaard C."/>
            <person name="Martins N."/>
            <person name="Mehrabi R."/>
            <person name="Nap J.P.H."/>
            <person name="Ponomarenko A."/>
            <person name="Rudd J.J."/>
            <person name="Salamov A."/>
            <person name="Schmutz J."/>
            <person name="Schouten H.J."/>
            <person name="Shapiro H."/>
            <person name="Stergiopoulos I."/>
            <person name="Torriani S.F.F."/>
            <person name="Tu H."/>
            <person name="de Vries R.P."/>
            <person name="Waalwijk C."/>
            <person name="Ware S.B."/>
            <person name="Wiebenga A."/>
            <person name="Zwiers L.-H."/>
            <person name="Oliver R.P."/>
            <person name="Grigoriev I.V."/>
            <person name="Kema G.H.J."/>
        </authorList>
    </citation>
    <scope>NUCLEOTIDE SEQUENCE [LARGE SCALE GENOMIC DNA]</scope>
    <source>
        <strain evidence="3">CBS 115943 / IPO323</strain>
    </source>
</reference>
<dbReference type="KEGG" id="ztr:MYCGRDRAFT_90503"/>
<proteinExistence type="predicted"/>
<evidence type="ECO:0000256" key="1">
    <source>
        <dbReference type="SAM" id="SignalP"/>
    </source>
</evidence>
<keyword evidence="1" id="KW-0732">Signal</keyword>
<dbReference type="Proteomes" id="UP000008062">
    <property type="component" value="Chromosome 2"/>
</dbReference>
<gene>
    <name evidence="2" type="ORF">MYCGRDRAFT_90503</name>
</gene>
<dbReference type="RefSeq" id="XP_003854807.1">
    <property type="nucleotide sequence ID" value="XM_003854759.1"/>
</dbReference>